<evidence type="ECO:0000259" key="19">
    <source>
        <dbReference type="PROSITE" id="PS51379"/>
    </source>
</evidence>
<dbReference type="FunFam" id="1.10.1060.10:FF:000019">
    <property type="entry name" value="Oxidoreductase/iron-sulfur cluster-binding protein"/>
    <property type="match status" value="1"/>
</dbReference>
<evidence type="ECO:0000256" key="11">
    <source>
        <dbReference type="ARBA" id="ARBA00022946"/>
    </source>
</evidence>
<dbReference type="InterPro" id="IPR016169">
    <property type="entry name" value="FAD-bd_PCMH_sub2"/>
</dbReference>
<dbReference type="PANTHER" id="PTHR11748:SF111">
    <property type="entry name" value="D-LACTATE DEHYDROGENASE, MITOCHONDRIAL-RELATED"/>
    <property type="match status" value="1"/>
</dbReference>
<evidence type="ECO:0000313" key="22">
    <source>
        <dbReference type="Proteomes" id="UP000239899"/>
    </source>
</evidence>
<dbReference type="Pfam" id="PF02913">
    <property type="entry name" value="FAD-oxidase_C"/>
    <property type="match status" value="1"/>
</dbReference>
<dbReference type="GO" id="GO:0005524">
    <property type="term" value="F:ATP binding"/>
    <property type="evidence" value="ECO:0007669"/>
    <property type="project" value="UniProtKB-UniRule"/>
</dbReference>
<feature type="region of interest" description="Disordered" evidence="16">
    <location>
        <begin position="1621"/>
        <end position="1646"/>
    </location>
</feature>
<dbReference type="Gene3D" id="1.10.510.10">
    <property type="entry name" value="Transferase(Phosphotransferase) domain 1"/>
    <property type="match status" value="1"/>
</dbReference>
<feature type="compositionally biased region" description="Polar residues" evidence="16">
    <location>
        <begin position="1740"/>
        <end position="1751"/>
    </location>
</feature>
<evidence type="ECO:0000256" key="12">
    <source>
        <dbReference type="ARBA" id="ARBA00023002"/>
    </source>
</evidence>
<dbReference type="SUPFAM" id="SSF46548">
    <property type="entry name" value="alpha-helical ferredoxin"/>
    <property type="match status" value="1"/>
</dbReference>
<feature type="domain" description="FAD-binding PCMH-type" evidence="20">
    <location>
        <begin position="153"/>
        <end position="394"/>
    </location>
</feature>
<proteinExistence type="inferred from homology"/>
<evidence type="ECO:0000256" key="16">
    <source>
        <dbReference type="SAM" id="MobiDB-lite"/>
    </source>
</evidence>
<dbReference type="Pfam" id="PF13183">
    <property type="entry name" value="Fer4_8"/>
    <property type="match status" value="1"/>
</dbReference>
<dbReference type="InterPro" id="IPR016164">
    <property type="entry name" value="FAD-linked_Oxase-like_C"/>
</dbReference>
<evidence type="ECO:0000256" key="10">
    <source>
        <dbReference type="ARBA" id="ARBA00022840"/>
    </source>
</evidence>
<feature type="binding site" evidence="15">
    <location>
        <position position="1814"/>
    </location>
    <ligand>
        <name>ATP</name>
        <dbReference type="ChEBI" id="CHEBI:30616"/>
    </ligand>
</feature>
<keyword evidence="12" id="KW-0560">Oxidoreductase</keyword>
<dbReference type="InterPro" id="IPR011009">
    <property type="entry name" value="Kinase-like_dom_sf"/>
</dbReference>
<dbReference type="InterPro" id="IPR009051">
    <property type="entry name" value="Helical_ferredxn"/>
</dbReference>
<reference evidence="21 22" key="1">
    <citation type="journal article" date="2018" name="Plant J.">
        <title>Genome sequences of Chlorella sorokiniana UTEX 1602 and Micractinium conductrix SAG 241.80: implications to maltose excretion by a green alga.</title>
        <authorList>
            <person name="Arriola M.B."/>
            <person name="Velmurugan N."/>
            <person name="Zhang Y."/>
            <person name="Plunkett M.H."/>
            <person name="Hondzo H."/>
            <person name="Barney B.M."/>
        </authorList>
    </citation>
    <scope>NUCLEOTIDE SEQUENCE [LARGE SCALE GENOMIC DNA]</scope>
    <source>
        <strain evidence="22">UTEX 1602</strain>
    </source>
</reference>
<dbReference type="Gene3D" id="3.30.43.10">
    <property type="entry name" value="Uridine Diphospho-n-acetylenolpyruvylglucosamine Reductase, domain 2"/>
    <property type="match status" value="1"/>
</dbReference>
<dbReference type="PANTHER" id="PTHR11748">
    <property type="entry name" value="D-LACTATE DEHYDROGENASE"/>
    <property type="match status" value="1"/>
</dbReference>
<feature type="transmembrane region" description="Helical" evidence="17">
    <location>
        <begin position="1523"/>
        <end position="1548"/>
    </location>
</feature>
<organism evidence="21 22">
    <name type="scientific">Chlorella sorokiniana</name>
    <name type="common">Freshwater green alga</name>
    <dbReference type="NCBI Taxonomy" id="3076"/>
    <lineage>
        <taxon>Eukaryota</taxon>
        <taxon>Viridiplantae</taxon>
        <taxon>Chlorophyta</taxon>
        <taxon>core chlorophytes</taxon>
        <taxon>Trebouxiophyceae</taxon>
        <taxon>Chlorellales</taxon>
        <taxon>Chlorellaceae</taxon>
        <taxon>Chlorella clade</taxon>
        <taxon>Chlorella</taxon>
    </lineage>
</organism>
<dbReference type="InterPro" id="IPR017441">
    <property type="entry name" value="Protein_kinase_ATP_BS"/>
</dbReference>
<feature type="compositionally biased region" description="Low complexity" evidence="16">
    <location>
        <begin position="1621"/>
        <end position="1644"/>
    </location>
</feature>
<dbReference type="OrthoDB" id="5332616at2759"/>
<dbReference type="InterPro" id="IPR016171">
    <property type="entry name" value="Vanillyl_alc_oxidase_C-sub2"/>
</dbReference>
<evidence type="ECO:0000256" key="7">
    <source>
        <dbReference type="ARBA" id="ARBA00022741"/>
    </source>
</evidence>
<evidence type="ECO:0000256" key="6">
    <source>
        <dbReference type="ARBA" id="ARBA00022679"/>
    </source>
</evidence>
<feature type="compositionally biased region" description="Low complexity" evidence="16">
    <location>
        <begin position="1590"/>
        <end position="1599"/>
    </location>
</feature>
<dbReference type="InterPro" id="IPR016167">
    <property type="entry name" value="FAD-bd_PCMH_sub1"/>
</dbReference>
<dbReference type="InterPro" id="IPR008271">
    <property type="entry name" value="Ser/Thr_kinase_AS"/>
</dbReference>
<dbReference type="InterPro" id="IPR036318">
    <property type="entry name" value="FAD-bd_PCMH-like_sf"/>
</dbReference>
<comment type="caution">
    <text evidence="21">The sequence shown here is derived from an EMBL/GenBank/DDBJ whole genome shotgun (WGS) entry which is preliminary data.</text>
</comment>
<evidence type="ECO:0000259" key="20">
    <source>
        <dbReference type="PROSITE" id="PS51387"/>
    </source>
</evidence>
<dbReference type="Proteomes" id="UP000239899">
    <property type="component" value="Unassembled WGS sequence"/>
</dbReference>
<keyword evidence="7 15" id="KW-0547">Nucleotide-binding</keyword>
<dbReference type="InterPro" id="IPR016166">
    <property type="entry name" value="FAD-bd_PCMH"/>
</dbReference>
<dbReference type="SUPFAM" id="SSF55103">
    <property type="entry name" value="FAD-linked oxidases, C-terminal domain"/>
    <property type="match status" value="1"/>
</dbReference>
<feature type="region of interest" description="Disordered" evidence="16">
    <location>
        <begin position="1734"/>
        <end position="1754"/>
    </location>
</feature>
<dbReference type="Gene3D" id="1.10.45.10">
    <property type="entry name" value="Vanillyl-alcohol Oxidase, Chain A, domain 4"/>
    <property type="match status" value="1"/>
</dbReference>
<evidence type="ECO:0000256" key="3">
    <source>
        <dbReference type="ARBA" id="ARBA00008000"/>
    </source>
</evidence>
<evidence type="ECO:0000256" key="5">
    <source>
        <dbReference type="ARBA" id="ARBA00022630"/>
    </source>
</evidence>
<dbReference type="PROSITE" id="PS00108">
    <property type="entry name" value="PROTEIN_KINASE_ST"/>
    <property type="match status" value="1"/>
</dbReference>
<dbReference type="Gene3D" id="3.30.465.10">
    <property type="match status" value="1"/>
</dbReference>
<dbReference type="InterPro" id="IPR006094">
    <property type="entry name" value="Oxid_FAD_bind_N"/>
</dbReference>
<keyword evidence="9" id="KW-0274">FAD</keyword>
<dbReference type="GO" id="GO:0005739">
    <property type="term" value="C:mitochondrion"/>
    <property type="evidence" value="ECO:0007669"/>
    <property type="project" value="UniProtKB-SubCell"/>
</dbReference>
<dbReference type="GO" id="GO:0004674">
    <property type="term" value="F:protein serine/threonine kinase activity"/>
    <property type="evidence" value="ECO:0007669"/>
    <property type="project" value="UniProtKB-KW"/>
</dbReference>
<dbReference type="GO" id="GO:1903457">
    <property type="term" value="P:lactate catabolic process"/>
    <property type="evidence" value="ECO:0007669"/>
    <property type="project" value="TreeGrafter"/>
</dbReference>
<dbReference type="EMBL" id="LHPG02000002">
    <property type="protein sequence ID" value="PRW60751.1"/>
    <property type="molecule type" value="Genomic_DNA"/>
</dbReference>
<keyword evidence="4" id="KW-0723">Serine/threonine-protein kinase</keyword>
<evidence type="ECO:0000256" key="13">
    <source>
        <dbReference type="ARBA" id="ARBA00023128"/>
    </source>
</evidence>
<dbReference type="GO" id="GO:0004458">
    <property type="term" value="F:D-lactate dehydrogenase (cytochrome) activity"/>
    <property type="evidence" value="ECO:0007669"/>
    <property type="project" value="UniProtKB-EC"/>
</dbReference>
<dbReference type="Gene3D" id="1.10.1060.10">
    <property type="entry name" value="Alpha-helical ferredoxin"/>
    <property type="match status" value="1"/>
</dbReference>
<dbReference type="PROSITE" id="PS00107">
    <property type="entry name" value="PROTEIN_KINASE_ATP"/>
    <property type="match status" value="1"/>
</dbReference>
<dbReference type="InterPro" id="IPR017896">
    <property type="entry name" value="4Fe4S_Fe-S-bd"/>
</dbReference>
<dbReference type="STRING" id="3076.A0A2P6U367"/>
<dbReference type="PROSITE" id="PS00198">
    <property type="entry name" value="4FE4S_FER_1"/>
    <property type="match status" value="1"/>
</dbReference>
<dbReference type="SMART" id="SM00220">
    <property type="entry name" value="S_TKc"/>
    <property type="match status" value="1"/>
</dbReference>
<gene>
    <name evidence="21" type="ORF">C2E21_1139</name>
</gene>
<dbReference type="GO" id="GO:0071949">
    <property type="term" value="F:FAD binding"/>
    <property type="evidence" value="ECO:0007669"/>
    <property type="project" value="InterPro"/>
</dbReference>
<dbReference type="PROSITE" id="PS51387">
    <property type="entry name" value="FAD_PCMH"/>
    <property type="match status" value="1"/>
</dbReference>
<keyword evidence="8" id="KW-0418">Kinase</keyword>
<dbReference type="Pfam" id="PF07714">
    <property type="entry name" value="PK_Tyr_Ser-Thr"/>
    <property type="match status" value="1"/>
</dbReference>
<dbReference type="InterPro" id="IPR017900">
    <property type="entry name" value="4Fe4S_Fe_S_CS"/>
</dbReference>
<evidence type="ECO:0000259" key="18">
    <source>
        <dbReference type="PROSITE" id="PS50011"/>
    </source>
</evidence>
<sequence>MRRRAASLLGGRLAGLAAEQQTQGLATSAASPTAGLFGISGRASRSGRNVVQQQARGRAALPAATAAAVQTRVAPQVLPLTRVDEFGATSILESEDMAEFVPQKYENVDGRRIEDGRYAAFTKDLTELAGVPKERQFTDKVRTFAYGTDASFYRLNPKMVVKVHNEEEIRRILPLAQKHQVPVTFRAAGTSLSAQALTDSVLLKISHTGRNFRNYTVHGDGSSITVEPGLIGGEVNRILAAHKTKNKLPVQYKIGPDPSSIDSCMVGGIVANNSSGMCCGVSQNTYHTLRDMRIVFVDGTVLDTADPESRAAFLKSHAQLVEGVVALAKRIQSDKELTNLIRRKFAIKCTTGYSLNALVDFHTDDPIEIIKRLMIGSEGTLGFVSQATYNTVPEWPHKASAFVVFPDVMSACQGASVLRDQTSVDAVEMFDRASLRECEANEDMLRLVPDITGADPMAASLLIECRGSSPEDLAARIEEVQTALRRSGLPFGAKAAEPQPLETYEFKHDPNDFKIFWDVRRGLIPIVGAARKPGTSMLLEDVACPVDKLGQMTIDLMDMFQRHGYEDAFLFGHALEGNLHLVFSQGFRTPEEVKRFHDMFDELCYIVATKHSGSLKGEHGTGRNVAPYVEMEWGTKATELMWELKELFDPDYVLNPGVILNKDPLCHVKNLKPSPAANPLVNRCIECGFCESNCPSRDITLTPRQRIAVYKELFRLRAMENRTPEQQARLDEMAGIFEYDGQDTCAADGMCQEKCPVKINTGELVKQLRSEEMAEEHPRASAVAMTIANNFSGTAWAFNKLLNVVNAAHAVLGAAPLKAISGALNRLSGHMVPEWNPYMPKGAAPLNMNPPKPEAVERGVPRKVVYVPACVTRIMGPARGDYEQAAVHEKLLSLFNKGGYEVVYPEGLSASCCGMMFNSRGFKDAAAAKGAELEAALLKASENGKWPIVCDTSPCLAQIKSSLSDPALRFSLYEPVEFIRHFLLDKLEFKQVRDNIAVHIPCSSKKMGIEESFMKVASMCAGNVVNTNVPCCGMAGDRGMRYPELTAASLQHLNVGGCSDGYSTSRTCEMSLSNHSGINFRGLVYLVDEATKPKQQAAQQQAAAKLDGACEWSNWCPVASGCNDGIGPLVYQGCRMLSGKSPGGNCTLSPPVVGRLEGEAQDTGGFAVQAPPIRPPGYIARPGQEIVGFDFACPGSVLDDMCALPSGLGAVLVCERLAECQAVVVYPQGLDGCSSELGVLKKSRATTTNARMAPRALLLELAEPVKLEDEYLLLDEAFVELPPEEELQAAVDESMAVGPFNSTAWLGCFYAEGALLDGDVVGVLDDVESPEACCRACRQLGSAQCSVWNYCANPDGCRYADLQRTVDLQRGQCELRWQYLAAEVGWPPGLISKGPEAANFTTGSPIAAGGPQLSGFKRLMGTGLFGQPGYPCPGSLQVATAECALALNATELGQYCLNDPLCTAILYKPAGNFNLSKPFGIFRHAEGSNLSMAVRSPSGVVYYREDVPTTTGTSSSGGGGLSAGAIAGIVVGVTAVAVAAAAAGWVALRRRRQQSSHAGAVAPTDAADKAEMGSKASGSEPPRLPPGSPPLGSSGAGSPLFSTAAQLPAVLAEAGLAAQLSGDPSSWHSSRRSQTSAGTASSTGLPKSVVSTGQMLCGRPVAASPFAAHKPGFAPAGIPSPFAARSAAGPVGGDWQRPPPGAVLAELIAQRAMEDQVPTIDGYPVGGSSALPSGSLSGGTAVSNGSTQLSGSRAEGAPLAAEALPPALQQWLIPASDIRVLERPGRKGEKWVLGEGASGIVYKATYHGDTVAVKEVDVGRSTAMQQAFLQEAMRLQLLRHPNVVSFFGVALKGSKGNLVLEFCEGRDLRSVLDLKAADGQRLFGWYRLGCRILLDVARALNYLHSKGVVHMDVKAGNVLLTDRGVGKLADVGTSRLQTHTFLSELPLVGTFAWVAPEVLMGGHNCTSAVDLFSFHVLMWEVFTGEKPKRGSLRPVRVPEECPQEALDLMQQCGSLDAAARPTAQLVLERLARMGFAASHTPPSHIGPDRVFSV</sequence>
<dbReference type="GO" id="GO:0051536">
    <property type="term" value="F:iron-sulfur cluster binding"/>
    <property type="evidence" value="ECO:0007669"/>
    <property type="project" value="InterPro"/>
</dbReference>
<dbReference type="PROSITE" id="PS51379">
    <property type="entry name" value="4FE4S_FER_2"/>
    <property type="match status" value="1"/>
</dbReference>
<comment type="subcellular location">
    <subcellularLocation>
        <location evidence="2">Mitochondrion</location>
    </subcellularLocation>
</comment>
<dbReference type="SUPFAM" id="SSF56112">
    <property type="entry name" value="Protein kinase-like (PK-like)"/>
    <property type="match status" value="1"/>
</dbReference>
<evidence type="ECO:0000256" key="17">
    <source>
        <dbReference type="SAM" id="Phobius"/>
    </source>
</evidence>
<protein>
    <recommendedName>
        <fullName evidence="14">D-lactate dehydrogenase (cytochrome)</fullName>
        <ecNumber evidence="14">1.1.2.4</ecNumber>
    </recommendedName>
</protein>
<name>A0A2P6U367_CHLSO</name>
<dbReference type="InterPro" id="IPR004113">
    <property type="entry name" value="FAD-bd_oxidored_4_C"/>
</dbReference>
<keyword evidence="22" id="KW-1185">Reference proteome</keyword>
<accession>A0A2P6U367</accession>
<evidence type="ECO:0000256" key="14">
    <source>
        <dbReference type="ARBA" id="ARBA00038897"/>
    </source>
</evidence>
<dbReference type="InterPro" id="IPR001245">
    <property type="entry name" value="Ser-Thr/Tyr_kinase_cat_dom"/>
</dbReference>
<keyword evidence="17" id="KW-0472">Membrane</keyword>
<keyword evidence="17" id="KW-1133">Transmembrane helix</keyword>
<keyword evidence="11" id="KW-0809">Transit peptide</keyword>
<evidence type="ECO:0000256" key="2">
    <source>
        <dbReference type="ARBA" id="ARBA00004173"/>
    </source>
</evidence>
<feature type="domain" description="Protein kinase" evidence="18">
    <location>
        <begin position="1787"/>
        <end position="2036"/>
    </location>
</feature>
<evidence type="ECO:0000256" key="4">
    <source>
        <dbReference type="ARBA" id="ARBA00022527"/>
    </source>
</evidence>
<keyword evidence="6" id="KW-0808">Transferase</keyword>
<dbReference type="InterPro" id="IPR000719">
    <property type="entry name" value="Prot_kinase_dom"/>
</dbReference>
<dbReference type="GO" id="GO:0008720">
    <property type="term" value="F:D-lactate dehydrogenase (NAD+) activity"/>
    <property type="evidence" value="ECO:0007669"/>
    <property type="project" value="TreeGrafter"/>
</dbReference>
<evidence type="ECO:0000256" key="15">
    <source>
        <dbReference type="PROSITE-ProRule" id="PRU10141"/>
    </source>
</evidence>
<comment type="similarity">
    <text evidence="3">Belongs to the FAD-binding oxidoreductase/transferase type 4 family.</text>
</comment>
<dbReference type="EC" id="1.1.2.4" evidence="14"/>
<keyword evidence="17" id="KW-0812">Transmembrane</keyword>
<feature type="domain" description="4Fe-4S ferredoxin-type" evidence="19">
    <location>
        <begin position="673"/>
        <end position="704"/>
    </location>
</feature>
<dbReference type="Pfam" id="PF01565">
    <property type="entry name" value="FAD_binding_4"/>
    <property type="match status" value="1"/>
</dbReference>
<feature type="region of interest" description="Disordered" evidence="16">
    <location>
        <begin position="1553"/>
        <end position="1599"/>
    </location>
</feature>
<keyword evidence="5" id="KW-0285">Flavoprotein</keyword>
<comment type="cofactor">
    <cofactor evidence="1">
        <name>FAD</name>
        <dbReference type="ChEBI" id="CHEBI:57692"/>
    </cofactor>
</comment>
<evidence type="ECO:0000256" key="9">
    <source>
        <dbReference type="ARBA" id="ARBA00022827"/>
    </source>
</evidence>
<evidence type="ECO:0000256" key="8">
    <source>
        <dbReference type="ARBA" id="ARBA00022777"/>
    </source>
</evidence>
<dbReference type="PROSITE" id="PS50011">
    <property type="entry name" value="PROTEIN_KINASE_DOM"/>
    <property type="match status" value="1"/>
</dbReference>
<dbReference type="SUPFAM" id="SSF56176">
    <property type="entry name" value="FAD-binding/transporter-associated domain-like"/>
    <property type="match status" value="1"/>
</dbReference>
<dbReference type="Gene3D" id="3.30.70.2740">
    <property type="match status" value="1"/>
</dbReference>
<evidence type="ECO:0000313" key="21">
    <source>
        <dbReference type="EMBL" id="PRW60751.1"/>
    </source>
</evidence>
<keyword evidence="10 15" id="KW-0067">ATP-binding</keyword>
<evidence type="ECO:0000256" key="1">
    <source>
        <dbReference type="ARBA" id="ARBA00001974"/>
    </source>
</evidence>
<keyword evidence="13" id="KW-0496">Mitochondrion</keyword>